<evidence type="ECO:0000256" key="7">
    <source>
        <dbReference type="ARBA" id="ARBA00022763"/>
    </source>
</evidence>
<evidence type="ECO:0000256" key="11">
    <source>
        <dbReference type="ARBA" id="ARBA00023204"/>
    </source>
</evidence>
<proteinExistence type="predicted"/>
<name>A0A7W8U9S3_9HYPH</name>
<evidence type="ECO:0000313" key="16">
    <source>
        <dbReference type="Proteomes" id="UP000585507"/>
    </source>
</evidence>
<dbReference type="NCBIfam" id="NF006701">
    <property type="entry name" value="PRK09247.1"/>
    <property type="match status" value="1"/>
</dbReference>
<dbReference type="Gene3D" id="3.30.470.30">
    <property type="entry name" value="DNA ligase/mRNA capping enzyme"/>
    <property type="match status" value="1"/>
</dbReference>
<dbReference type="InterPro" id="IPR012308">
    <property type="entry name" value="DNA_ligase_ATP-dep_N"/>
</dbReference>
<dbReference type="PROSITE" id="PS50160">
    <property type="entry name" value="DNA_LIGASE_A3"/>
    <property type="match status" value="1"/>
</dbReference>
<evidence type="ECO:0000256" key="4">
    <source>
        <dbReference type="ARBA" id="ARBA00022705"/>
    </source>
</evidence>
<dbReference type="SUPFAM" id="SSF50249">
    <property type="entry name" value="Nucleic acid-binding proteins"/>
    <property type="match status" value="1"/>
</dbReference>
<dbReference type="InterPro" id="IPR050191">
    <property type="entry name" value="ATP-dep_DNA_ligase"/>
</dbReference>
<accession>A0A7W8U9S3</accession>
<dbReference type="InterPro" id="IPR026333">
    <property type="entry name" value="ATP_dep_DNA_lig_pp_1105_fam"/>
</dbReference>
<keyword evidence="6" id="KW-0547">Nucleotide-binding</keyword>
<dbReference type="PANTHER" id="PTHR45674:SF13">
    <property type="entry name" value="DNA LIGASE-RELATED"/>
    <property type="match status" value="1"/>
</dbReference>
<reference evidence="15 16" key="1">
    <citation type="submission" date="2020-08" db="EMBL/GenBank/DDBJ databases">
        <title>Genomic Encyclopedia of Type Strains, Phase IV (KMG-V): Genome sequencing to study the core and pangenomes of soil and plant-associated prokaryotes.</title>
        <authorList>
            <person name="Whitman W."/>
        </authorList>
    </citation>
    <scope>NUCLEOTIDE SEQUENCE [LARGE SCALE GENOMIC DNA]</scope>
    <source>
        <strain evidence="15 16">SEMIA 4084</strain>
    </source>
</reference>
<evidence type="ECO:0000256" key="5">
    <source>
        <dbReference type="ARBA" id="ARBA00022723"/>
    </source>
</evidence>
<dbReference type="Pfam" id="PF01068">
    <property type="entry name" value="DNA_ligase_A_M"/>
    <property type="match status" value="1"/>
</dbReference>
<gene>
    <name evidence="15" type="ORF">GGD55_002150</name>
</gene>
<dbReference type="InterPro" id="IPR012310">
    <property type="entry name" value="DNA_ligase_ATP-dep_cent"/>
</dbReference>
<dbReference type="GO" id="GO:0005524">
    <property type="term" value="F:ATP binding"/>
    <property type="evidence" value="ECO:0007669"/>
    <property type="project" value="UniProtKB-KW"/>
</dbReference>
<dbReference type="AlphaFoldDB" id="A0A7W8U9S3"/>
<dbReference type="Pfam" id="PF04675">
    <property type="entry name" value="DNA_ligase_A_N"/>
    <property type="match status" value="1"/>
</dbReference>
<dbReference type="InterPro" id="IPR012340">
    <property type="entry name" value="NA-bd_OB-fold"/>
</dbReference>
<dbReference type="Proteomes" id="UP000585507">
    <property type="component" value="Unassembled WGS sequence"/>
</dbReference>
<dbReference type="InterPro" id="IPR016059">
    <property type="entry name" value="DNA_ligase_ATP-dep_CS"/>
</dbReference>
<dbReference type="GO" id="GO:0006260">
    <property type="term" value="P:DNA replication"/>
    <property type="evidence" value="ECO:0007669"/>
    <property type="project" value="UniProtKB-KW"/>
</dbReference>
<dbReference type="GO" id="GO:0003910">
    <property type="term" value="F:DNA ligase (ATP) activity"/>
    <property type="evidence" value="ECO:0007669"/>
    <property type="project" value="UniProtKB-EC"/>
</dbReference>
<keyword evidence="12" id="KW-0131">Cell cycle</keyword>
<comment type="catalytic activity">
    <reaction evidence="13">
        <text>ATP + (deoxyribonucleotide)n-3'-hydroxyl + 5'-phospho-(deoxyribonucleotide)m = (deoxyribonucleotide)n+m + AMP + diphosphate.</text>
        <dbReference type="EC" id="6.5.1.1"/>
    </reaction>
</comment>
<dbReference type="Gene3D" id="1.10.3260.10">
    <property type="entry name" value="DNA ligase, ATP-dependent, N-terminal domain"/>
    <property type="match status" value="1"/>
</dbReference>
<keyword evidence="4" id="KW-0235">DNA replication</keyword>
<dbReference type="CDD" id="cd07897">
    <property type="entry name" value="Adenylation_DNA_ligase_Bac1"/>
    <property type="match status" value="1"/>
</dbReference>
<dbReference type="GO" id="GO:0051301">
    <property type="term" value="P:cell division"/>
    <property type="evidence" value="ECO:0007669"/>
    <property type="project" value="UniProtKB-KW"/>
</dbReference>
<keyword evidence="7" id="KW-0227">DNA damage</keyword>
<dbReference type="NCBIfam" id="TIGR04120">
    <property type="entry name" value="DNA_lig_bact"/>
    <property type="match status" value="1"/>
</dbReference>
<dbReference type="FunFam" id="2.40.50.140:FF:000228">
    <property type="entry name" value="ATP-dependent DNA ligase"/>
    <property type="match status" value="1"/>
</dbReference>
<dbReference type="GO" id="GO:0003677">
    <property type="term" value="F:DNA binding"/>
    <property type="evidence" value="ECO:0007669"/>
    <property type="project" value="InterPro"/>
</dbReference>
<dbReference type="GO" id="GO:0046872">
    <property type="term" value="F:metal ion binding"/>
    <property type="evidence" value="ECO:0007669"/>
    <property type="project" value="UniProtKB-KW"/>
</dbReference>
<dbReference type="GO" id="GO:0006281">
    <property type="term" value="P:DNA repair"/>
    <property type="evidence" value="ECO:0007669"/>
    <property type="project" value="UniProtKB-KW"/>
</dbReference>
<keyword evidence="10" id="KW-0233">DNA recombination</keyword>
<evidence type="ECO:0000256" key="3">
    <source>
        <dbReference type="ARBA" id="ARBA00022618"/>
    </source>
</evidence>
<keyword evidence="11" id="KW-0234">DNA repair</keyword>
<evidence type="ECO:0000256" key="13">
    <source>
        <dbReference type="ARBA" id="ARBA00034003"/>
    </source>
</evidence>
<evidence type="ECO:0000256" key="6">
    <source>
        <dbReference type="ARBA" id="ARBA00022741"/>
    </source>
</evidence>
<keyword evidence="5" id="KW-0479">Metal-binding</keyword>
<evidence type="ECO:0000313" key="15">
    <source>
        <dbReference type="EMBL" id="MBB5535456.1"/>
    </source>
</evidence>
<evidence type="ECO:0000256" key="12">
    <source>
        <dbReference type="ARBA" id="ARBA00023306"/>
    </source>
</evidence>
<protein>
    <recommendedName>
        <fullName evidence="1">DNA ligase (ATP)</fullName>
        <ecNumber evidence="1">6.5.1.1</ecNumber>
    </recommendedName>
</protein>
<dbReference type="RefSeq" id="WP_018328028.1">
    <property type="nucleotide sequence ID" value="NZ_JACHBK010000004.1"/>
</dbReference>
<dbReference type="SUPFAM" id="SSF56091">
    <property type="entry name" value="DNA ligase/mRNA capping enzyme, catalytic domain"/>
    <property type="match status" value="1"/>
</dbReference>
<dbReference type="GO" id="GO:0006310">
    <property type="term" value="P:DNA recombination"/>
    <property type="evidence" value="ECO:0007669"/>
    <property type="project" value="UniProtKB-KW"/>
</dbReference>
<evidence type="ECO:0000256" key="10">
    <source>
        <dbReference type="ARBA" id="ARBA00023172"/>
    </source>
</evidence>
<comment type="caution">
    <text evidence="15">The sequence shown here is derived from an EMBL/GenBank/DDBJ whole genome shotgun (WGS) entry which is preliminary data.</text>
</comment>
<dbReference type="Gene3D" id="2.40.50.140">
    <property type="entry name" value="Nucleic acid-binding proteins"/>
    <property type="match status" value="1"/>
</dbReference>
<keyword evidence="9" id="KW-0460">Magnesium</keyword>
<dbReference type="Pfam" id="PF04679">
    <property type="entry name" value="DNA_ligase_A_C"/>
    <property type="match status" value="1"/>
</dbReference>
<keyword evidence="16" id="KW-1185">Reference proteome</keyword>
<organism evidence="15 16">
    <name type="scientific">Rhizobium giardinii</name>
    <dbReference type="NCBI Taxonomy" id="56731"/>
    <lineage>
        <taxon>Bacteria</taxon>
        <taxon>Pseudomonadati</taxon>
        <taxon>Pseudomonadota</taxon>
        <taxon>Alphaproteobacteria</taxon>
        <taxon>Hyphomicrobiales</taxon>
        <taxon>Rhizobiaceae</taxon>
        <taxon>Rhizobium/Agrobacterium group</taxon>
        <taxon>Rhizobium</taxon>
    </lineage>
</organism>
<feature type="domain" description="ATP-dependent DNA ligase family profile" evidence="14">
    <location>
        <begin position="317"/>
        <end position="435"/>
    </location>
</feature>
<keyword evidence="3" id="KW-0132">Cell division</keyword>
<keyword evidence="2 15" id="KW-0436">Ligase</keyword>
<dbReference type="InterPro" id="IPR012309">
    <property type="entry name" value="DNA_ligase_ATP-dep_C"/>
</dbReference>
<dbReference type="PANTHER" id="PTHR45674">
    <property type="entry name" value="DNA LIGASE 1/3 FAMILY MEMBER"/>
    <property type="match status" value="1"/>
</dbReference>
<sequence length="551" mass="62141">MRAFAELLDRLVLTPQRNAKIKLMADYFRNAPDPDRGYALAAIAGTLTLKTVKPHVLRQLVLERLDEVLFRYSYDYIGDLAETISLVWERQAGGETAQQDLSLGAVMHQLEMAGRANVHGLVRNLLDQLEGSSRFAFLKLITGGLRIGVSARLVKQALADMGNVDITEIETLWHGLSPPYTALFRWLDGKSDKPELDMPAVFHAVMLATPVADSDLATLDPKAFVAEWKWDGIRVQLANLAGTRRLYSRSGDDISGAFPDILEAADFEGIIDGELLVGGTMRTNRATRTFSDLQQRLNRKTVTRKMLEEYPAFIRGYDLLFSGRRDIRQESFLTRRAELSALIDKAAPSHFDLSPLVPFSSWEELDRLRADPPDPVVEGIMLKRLDSPYTAGRSKGPWFKWKREPYNVDAVLMYAQRGHGKRSSYYSDFTFGVWTQSDGRDGLVPVGKAYFGFTDAEMEVLDRYVRNNTVERFGPVRAIRAEPDHGFVVEVAFEGINFSTRHKSGVAMRFPRISRLRTDKLPRDADRLETLLAMIGQQGADMEEIGNQFNR</sequence>
<evidence type="ECO:0000256" key="1">
    <source>
        <dbReference type="ARBA" id="ARBA00012727"/>
    </source>
</evidence>
<dbReference type="EMBL" id="JACHBK010000004">
    <property type="protein sequence ID" value="MBB5535456.1"/>
    <property type="molecule type" value="Genomic_DNA"/>
</dbReference>
<evidence type="ECO:0000259" key="14">
    <source>
        <dbReference type="PROSITE" id="PS50160"/>
    </source>
</evidence>
<dbReference type="EC" id="6.5.1.1" evidence="1"/>
<evidence type="ECO:0000256" key="2">
    <source>
        <dbReference type="ARBA" id="ARBA00022598"/>
    </source>
</evidence>
<dbReference type="InterPro" id="IPR036599">
    <property type="entry name" value="DNA_ligase_N_sf"/>
</dbReference>
<evidence type="ECO:0000256" key="9">
    <source>
        <dbReference type="ARBA" id="ARBA00022842"/>
    </source>
</evidence>
<dbReference type="PROSITE" id="PS00697">
    <property type="entry name" value="DNA_LIGASE_A1"/>
    <property type="match status" value="1"/>
</dbReference>
<keyword evidence="8" id="KW-0067">ATP-binding</keyword>
<evidence type="ECO:0000256" key="8">
    <source>
        <dbReference type="ARBA" id="ARBA00022840"/>
    </source>
</evidence>